<dbReference type="InterPro" id="IPR036250">
    <property type="entry name" value="AcylCo_DH-like_C"/>
</dbReference>
<dbReference type="OrthoDB" id="9785230at2"/>
<evidence type="ECO:0000313" key="8">
    <source>
        <dbReference type="Proteomes" id="UP000448867"/>
    </source>
</evidence>
<evidence type="ECO:0000256" key="4">
    <source>
        <dbReference type="PIRSR" id="PIRSR000331-2"/>
    </source>
</evidence>
<dbReference type="Pfam" id="PF03241">
    <property type="entry name" value="HpaB"/>
    <property type="match status" value="1"/>
</dbReference>
<dbReference type="InterPro" id="IPR024674">
    <property type="entry name" value="HpaB/PvcC/4-BUDH_N"/>
</dbReference>
<sequence>MPAISGQQYLNRMKNLQPDLWLQGRKIDSAVDHPAFKGVLRTKAALYDLQLSESNKCLMTYSSPLSGDSVGVSFLQPSSLEDLAIRRMQNTEWAKASAGMLGRSPDYMNTVLMSLSSAAGVLTEQNKDFSKNLTNLYERARENDLCFTHSFINPQTNRSSTYIETSSEPIAARIMKTTSDGLIIKGARLLATGGGTTDEILVFPSGGKGTLDEYAFAFSLPSKTEGLRFICRESFHLGNSAVNYPLSSRFDEMDTVLVFDHVLVPWDRVLFYHRADLAQRLFSESSFTQQALHQVINRQIVKLEFLLGTAQLLVDSLNISEYQHVQEKISEIIIGTESLKGLLLKAEMEAKQDKWGIMVPEIHSLYAATCLYPKLYPQYAEILQLLGAGGLMLLSSEEDFTSPISGDIHQYLQGAEADAWTKTKIYRLVWDMTMSQFGTRQTQYERFFFGDAVRLKSNLYHHYPRKELVQEAAQFLNIDLKDEEKS</sequence>
<keyword evidence="2 4" id="KW-0274">FAD</keyword>
<dbReference type="InterPro" id="IPR009100">
    <property type="entry name" value="AcylCoA_DH/oxidase_NM_dom_sf"/>
</dbReference>
<dbReference type="EC" id="1.14.14.9" evidence="7"/>
<evidence type="ECO:0000256" key="2">
    <source>
        <dbReference type="ARBA" id="ARBA00022827"/>
    </source>
</evidence>
<dbReference type="PANTHER" id="PTHR36117:SF3">
    <property type="entry name" value="4-HYDROXYPHENYLACETATE 3-MONOOXYGENASE-RELATED"/>
    <property type="match status" value="1"/>
</dbReference>
<dbReference type="PIRSF" id="PIRSF000331">
    <property type="entry name" value="HpaA_HpaB"/>
    <property type="match status" value="1"/>
</dbReference>
<dbReference type="InterPro" id="IPR024719">
    <property type="entry name" value="HpaB/PvcC/4-BUDH_C"/>
</dbReference>
<dbReference type="NCBIfam" id="TIGR02309">
    <property type="entry name" value="HpaB-1"/>
    <property type="match status" value="1"/>
</dbReference>
<dbReference type="InterPro" id="IPR046373">
    <property type="entry name" value="Acyl-CoA_Oxase/DH_mid-dom_sf"/>
</dbReference>
<protein>
    <submittedName>
        <fullName evidence="7">4-hydroxyphenylacetate 3-monooxygenase, oxygenase component</fullName>
        <ecNumber evidence="7">1.14.14.9</ecNumber>
    </submittedName>
</protein>
<name>A0A7X2J1D9_9BACI</name>
<evidence type="ECO:0000256" key="3">
    <source>
        <dbReference type="ARBA" id="ARBA00023002"/>
    </source>
</evidence>
<dbReference type="Gene3D" id="1.10.3140.10">
    <property type="entry name" value="4-hydroxybutyryl-coa dehydratase, domain 1"/>
    <property type="match status" value="1"/>
</dbReference>
<proteinExistence type="predicted"/>
<dbReference type="Proteomes" id="UP000448867">
    <property type="component" value="Unassembled WGS sequence"/>
</dbReference>
<dbReference type="Gene3D" id="2.40.110.10">
    <property type="entry name" value="Butyryl-CoA Dehydrogenase, subunit A, domain 2"/>
    <property type="match status" value="1"/>
</dbReference>
<keyword evidence="3 7" id="KW-0560">Oxidoreductase</keyword>
<dbReference type="SUPFAM" id="SSF56645">
    <property type="entry name" value="Acyl-CoA dehydrogenase NM domain-like"/>
    <property type="match status" value="1"/>
</dbReference>
<dbReference type="Pfam" id="PF11794">
    <property type="entry name" value="HpaB_N"/>
    <property type="match status" value="1"/>
</dbReference>
<dbReference type="PANTHER" id="PTHR36117">
    <property type="entry name" value="4-HYDROXYPHENYLACETATE 3-MONOOXYGENASE-RELATED"/>
    <property type="match status" value="1"/>
</dbReference>
<accession>A0A7X2J1D9</accession>
<dbReference type="EMBL" id="WKKI01000038">
    <property type="protein sequence ID" value="MRX73560.1"/>
    <property type="molecule type" value="Genomic_DNA"/>
</dbReference>
<dbReference type="InterPro" id="IPR012687">
    <property type="entry name" value="HpaB_Deino-type"/>
</dbReference>
<dbReference type="GO" id="GO:0016627">
    <property type="term" value="F:oxidoreductase activity, acting on the CH-CH group of donors"/>
    <property type="evidence" value="ECO:0007669"/>
    <property type="project" value="InterPro"/>
</dbReference>
<feature type="binding site" evidence="4">
    <location>
        <position position="192"/>
    </location>
    <ligand>
        <name>FAD</name>
        <dbReference type="ChEBI" id="CHEBI:57692"/>
    </ligand>
</feature>
<evidence type="ECO:0000256" key="1">
    <source>
        <dbReference type="ARBA" id="ARBA00022630"/>
    </source>
</evidence>
<feature type="binding site" evidence="4">
    <location>
        <begin position="451"/>
        <end position="454"/>
    </location>
    <ligand>
        <name>FAD</name>
        <dbReference type="ChEBI" id="CHEBI:57692"/>
    </ligand>
</feature>
<keyword evidence="8" id="KW-1185">Reference proteome</keyword>
<dbReference type="AlphaFoldDB" id="A0A7X2J1D9"/>
<evidence type="ECO:0000259" key="6">
    <source>
        <dbReference type="Pfam" id="PF11794"/>
    </source>
</evidence>
<organism evidence="7 8">
    <name type="scientific">Metabacillus lacus</name>
    <dbReference type="NCBI Taxonomy" id="1983721"/>
    <lineage>
        <taxon>Bacteria</taxon>
        <taxon>Bacillati</taxon>
        <taxon>Bacillota</taxon>
        <taxon>Bacilli</taxon>
        <taxon>Bacillales</taxon>
        <taxon>Bacillaceae</taxon>
        <taxon>Metabacillus</taxon>
    </lineage>
</organism>
<dbReference type="GO" id="GO:0010124">
    <property type="term" value="P:phenylacetate catabolic process"/>
    <property type="evidence" value="ECO:0007669"/>
    <property type="project" value="InterPro"/>
</dbReference>
<dbReference type="GO" id="GO:0052881">
    <property type="term" value="F:4-hydroxyphenylacetate 3-monooxygenase activity"/>
    <property type="evidence" value="ECO:0007669"/>
    <property type="project" value="UniProtKB-EC"/>
</dbReference>
<keyword evidence="1" id="KW-0285">Flavoprotein</keyword>
<evidence type="ECO:0000259" key="5">
    <source>
        <dbReference type="Pfam" id="PF03241"/>
    </source>
</evidence>
<dbReference type="InterPro" id="IPR004925">
    <property type="entry name" value="HpaB/PvcC/4-BUDH"/>
</dbReference>
<dbReference type="RefSeq" id="WP_154309022.1">
    <property type="nucleotide sequence ID" value="NZ_WKKI01000038.1"/>
</dbReference>
<dbReference type="Gene3D" id="1.20.140.10">
    <property type="entry name" value="Butyryl-CoA Dehydrogenase, subunit A, domain 3"/>
    <property type="match status" value="1"/>
</dbReference>
<keyword evidence="7" id="KW-0503">Monooxygenase</keyword>
<reference evidence="7 8" key="1">
    <citation type="submission" date="2019-11" db="EMBL/GenBank/DDBJ databases">
        <title>Bacillus lacus genome.</title>
        <authorList>
            <person name="Allen C.J."/>
            <person name="Newman J.D."/>
        </authorList>
    </citation>
    <scope>NUCLEOTIDE SEQUENCE [LARGE SCALE GENOMIC DNA]</scope>
    <source>
        <strain evidence="7 8">KCTC 33946</strain>
    </source>
</reference>
<evidence type="ECO:0000313" key="7">
    <source>
        <dbReference type="EMBL" id="MRX73560.1"/>
    </source>
</evidence>
<comment type="caution">
    <text evidence="7">The sequence shown here is derived from an EMBL/GenBank/DDBJ whole genome shotgun (WGS) entry which is preliminary data.</text>
</comment>
<dbReference type="GO" id="GO:0050660">
    <property type="term" value="F:flavin adenine dinucleotide binding"/>
    <property type="evidence" value="ECO:0007669"/>
    <property type="project" value="InterPro"/>
</dbReference>
<dbReference type="SUPFAM" id="SSF47203">
    <property type="entry name" value="Acyl-CoA dehydrogenase C-terminal domain-like"/>
    <property type="match status" value="1"/>
</dbReference>
<feature type="domain" description="HpaB/PvcC/4-BUDH N-terminal" evidence="6">
    <location>
        <begin position="6"/>
        <end position="270"/>
    </location>
</feature>
<gene>
    <name evidence="7" type="primary">hpaB</name>
    <name evidence="7" type="ORF">GJU40_15555</name>
</gene>
<feature type="domain" description="HpaB/PvcC/4-BUDH C-terminal" evidence="5">
    <location>
        <begin position="278"/>
        <end position="476"/>
    </location>
</feature>
<feature type="binding site" evidence="4">
    <location>
        <begin position="155"/>
        <end position="158"/>
    </location>
    <ligand>
        <name>FAD</name>
        <dbReference type="ChEBI" id="CHEBI:57692"/>
    </ligand>
</feature>